<protein>
    <submittedName>
        <fullName evidence="1">HNH endonuclease</fullName>
    </submittedName>
</protein>
<sequence length="131" mass="15498">MKDKKALQLGMNASTASGRLVKDLLWDFIVKTDSNYCHHCGAPMERDNFSIEHKTPWLDSADPKGLFFDINNISYSHLRCNISAARKPHQKFFTKEEFKEKDRVRKKLAWDSLTKEEQQARRREKYRRHGK</sequence>
<dbReference type="Gene3D" id="1.10.30.50">
    <property type="match status" value="1"/>
</dbReference>
<keyword evidence="1" id="KW-0378">Hydrolase</keyword>
<name>A0AB38Z4G9_9CAUD</name>
<evidence type="ECO:0000313" key="1">
    <source>
        <dbReference type="EMBL" id="WNV45583.1"/>
    </source>
</evidence>
<accession>A0AB38Z4G9</accession>
<keyword evidence="1" id="KW-0255">Endonuclease</keyword>
<dbReference type="EMBL" id="OR472445">
    <property type="protein sequence ID" value="WNV45583.1"/>
    <property type="molecule type" value="Genomic_DNA"/>
</dbReference>
<dbReference type="GO" id="GO:0004519">
    <property type="term" value="F:endonuclease activity"/>
    <property type="evidence" value="ECO:0007669"/>
    <property type="project" value="UniProtKB-KW"/>
</dbReference>
<gene>
    <name evidence="1" type="ORF">FVZTVLPZ_CDS0086</name>
</gene>
<organism evidence="1">
    <name type="scientific">Klebsiella phage vB_KpnM_Iguana_ER37</name>
    <dbReference type="NCBI Taxonomy" id="3076781"/>
    <lineage>
        <taxon>Viruses</taxon>
        <taxon>Duplodnaviria</taxon>
        <taxon>Heunggongvirae</taxon>
        <taxon>Uroviricota</taxon>
        <taxon>Caudoviricetes</taxon>
    </lineage>
</organism>
<reference evidence="1" key="1">
    <citation type="submission" date="2023-08" db="EMBL/GenBank/DDBJ databases">
        <authorList>
            <person name="Rotman E.R."/>
            <person name="Mimee M."/>
        </authorList>
    </citation>
    <scope>NUCLEOTIDE SEQUENCE</scope>
</reference>
<proteinExistence type="predicted"/>
<keyword evidence="1" id="KW-0540">Nuclease</keyword>